<accession>A0A2T4MI44</accession>
<dbReference type="GO" id="GO:0005886">
    <property type="term" value="C:plasma membrane"/>
    <property type="evidence" value="ECO:0007669"/>
    <property type="project" value="TreeGrafter"/>
</dbReference>
<keyword evidence="5" id="KW-1185">Reference proteome</keyword>
<gene>
    <name evidence="4" type="ORF">B9M88_02435</name>
    <name evidence="3" type="ORF">GLV84_07415</name>
</gene>
<dbReference type="PANTHER" id="PTHR34980:SF2">
    <property type="entry name" value="INNER MEMBRANE PROTEIN YHAH-RELATED"/>
    <property type="match status" value="1"/>
</dbReference>
<keyword evidence="2" id="KW-0472">Membrane</keyword>
<dbReference type="Proteomes" id="UP000646308">
    <property type="component" value="Unassembled WGS sequence"/>
</dbReference>
<dbReference type="GeneID" id="57692408"/>
<name>A0A2T4MI44_9STAP</name>
<dbReference type="KEGG" id="sagq:EP23_07415"/>
<evidence type="ECO:0000256" key="1">
    <source>
        <dbReference type="SAM" id="MobiDB-lite"/>
    </source>
</evidence>
<reference evidence="3" key="2">
    <citation type="submission" date="2019-11" db="EMBL/GenBank/DDBJ databases">
        <title>Whole genome comparisons of Staphylococcus agnetis isolates from cattle and chickens.</title>
        <authorList>
            <person name="Rhoads D."/>
            <person name="Shwani A."/>
            <person name="Adkins P."/>
            <person name="Calcutt M."/>
            <person name="Middleton J."/>
        </authorList>
    </citation>
    <scope>NUCLEOTIDE SEQUENCE</scope>
    <source>
        <strain evidence="3">1387</strain>
    </source>
</reference>
<dbReference type="EMBL" id="NEFX01000003">
    <property type="protein sequence ID" value="OTW31954.1"/>
    <property type="molecule type" value="Genomic_DNA"/>
</dbReference>
<protein>
    <submittedName>
        <fullName evidence="3">DUF805 domain-containing protein</fullName>
    </submittedName>
</protein>
<feature type="compositionally biased region" description="Polar residues" evidence="1">
    <location>
        <begin position="185"/>
        <end position="199"/>
    </location>
</feature>
<feature type="transmembrane region" description="Helical" evidence="2">
    <location>
        <begin position="129"/>
        <end position="156"/>
    </location>
</feature>
<evidence type="ECO:0000313" key="5">
    <source>
        <dbReference type="Proteomes" id="UP000195208"/>
    </source>
</evidence>
<feature type="transmembrane region" description="Helical" evidence="2">
    <location>
        <begin position="94"/>
        <end position="123"/>
    </location>
</feature>
<proteinExistence type="predicted"/>
<evidence type="ECO:0000313" key="4">
    <source>
        <dbReference type="EMBL" id="OTW31954.1"/>
    </source>
</evidence>
<organism evidence="3 6">
    <name type="scientific">Staphylococcus agnetis</name>
    <dbReference type="NCBI Taxonomy" id="985762"/>
    <lineage>
        <taxon>Bacteria</taxon>
        <taxon>Bacillati</taxon>
        <taxon>Bacillota</taxon>
        <taxon>Bacilli</taxon>
        <taxon>Bacillales</taxon>
        <taxon>Staphylococcaceae</taxon>
        <taxon>Staphylococcus</taxon>
    </lineage>
</organism>
<dbReference type="OrthoDB" id="9812349at2"/>
<keyword evidence="2" id="KW-0812">Transmembrane</keyword>
<dbReference type="PANTHER" id="PTHR34980">
    <property type="entry name" value="INNER MEMBRANE PROTEIN-RELATED-RELATED"/>
    <property type="match status" value="1"/>
</dbReference>
<evidence type="ECO:0000313" key="6">
    <source>
        <dbReference type="Proteomes" id="UP000646308"/>
    </source>
</evidence>
<feature type="transmembrane region" description="Helical" evidence="2">
    <location>
        <begin position="32"/>
        <end position="56"/>
    </location>
</feature>
<dbReference type="Pfam" id="PF05656">
    <property type="entry name" value="DUF805"/>
    <property type="match status" value="1"/>
</dbReference>
<evidence type="ECO:0000256" key="2">
    <source>
        <dbReference type="SAM" id="Phobius"/>
    </source>
</evidence>
<feature type="region of interest" description="Disordered" evidence="1">
    <location>
        <begin position="185"/>
        <end position="215"/>
    </location>
</feature>
<keyword evidence="2" id="KW-1133">Transmembrane helix</keyword>
<dbReference type="AlphaFoldDB" id="A0A2T4MI44"/>
<feature type="transmembrane region" description="Helical" evidence="2">
    <location>
        <begin position="62"/>
        <end position="82"/>
    </location>
</feature>
<evidence type="ECO:0000313" key="3">
    <source>
        <dbReference type="EMBL" id="NJI02651.1"/>
    </source>
</evidence>
<dbReference type="RefSeq" id="WP_060551688.1">
    <property type="nucleotide sequence ID" value="NZ_CP009623.1"/>
</dbReference>
<sequence>MIATPQVGFLEAFKLFWLNYINFKGRSRRSEYWWVMLWHIIILLPFNFLRALASAISDELSYIILTIIILYYIVTFLPNLALTARRFHDYGFSMLVPIINIIVCILGYLNLIIVVSSMVGLIASSSSTFGVIALNFLILFIIASFGLQIFILVISVMDSKEEANKYGPSPKYVQYEASYIEPNQGNMHQQTHQPITSNEEGLPQKDNYNTDHKNM</sequence>
<reference evidence="4 5" key="1">
    <citation type="submission" date="2017-04" db="EMBL/GenBank/DDBJ databases">
        <title>Staphylococcus agnetis, a potential pathogen in the broiler production.</title>
        <authorList>
            <person name="Poulsen L."/>
        </authorList>
    </citation>
    <scope>NUCLEOTIDE SEQUENCE [LARGE SCALE GENOMIC DNA]</scope>
    <source>
        <strain evidence="4 5">723_310714_2_2_spleen</strain>
    </source>
</reference>
<dbReference type="EMBL" id="WMFL01000079">
    <property type="protein sequence ID" value="NJI02651.1"/>
    <property type="molecule type" value="Genomic_DNA"/>
</dbReference>
<dbReference type="Proteomes" id="UP000195208">
    <property type="component" value="Unassembled WGS sequence"/>
</dbReference>
<dbReference type="InterPro" id="IPR008523">
    <property type="entry name" value="DUF805"/>
</dbReference>
<comment type="caution">
    <text evidence="3">The sequence shown here is derived from an EMBL/GenBank/DDBJ whole genome shotgun (WGS) entry which is preliminary data.</text>
</comment>